<keyword evidence="4" id="KW-1185">Reference proteome</keyword>
<organism evidence="3 4">
    <name type="scientific">Hericium alpestre</name>
    <dbReference type="NCBI Taxonomy" id="135208"/>
    <lineage>
        <taxon>Eukaryota</taxon>
        <taxon>Fungi</taxon>
        <taxon>Dikarya</taxon>
        <taxon>Basidiomycota</taxon>
        <taxon>Agaricomycotina</taxon>
        <taxon>Agaricomycetes</taxon>
        <taxon>Russulales</taxon>
        <taxon>Hericiaceae</taxon>
        <taxon>Hericium</taxon>
    </lineage>
</organism>
<evidence type="ECO:0000313" key="3">
    <source>
        <dbReference type="EMBL" id="TFY75524.1"/>
    </source>
</evidence>
<feature type="compositionally biased region" description="Basic and acidic residues" evidence="1">
    <location>
        <begin position="276"/>
        <end position="289"/>
    </location>
</feature>
<dbReference type="EMBL" id="SFCI01001540">
    <property type="protein sequence ID" value="TFY75524.1"/>
    <property type="molecule type" value="Genomic_DNA"/>
</dbReference>
<dbReference type="AlphaFoldDB" id="A0A4Y9ZMP2"/>
<evidence type="ECO:0000313" key="4">
    <source>
        <dbReference type="Proteomes" id="UP000298061"/>
    </source>
</evidence>
<name>A0A4Y9ZMP2_9AGAM</name>
<comment type="caution">
    <text evidence="3">The sequence shown here is derived from an EMBL/GenBank/DDBJ whole genome shotgun (WGS) entry which is preliminary data.</text>
</comment>
<evidence type="ECO:0000256" key="2">
    <source>
        <dbReference type="SAM" id="Phobius"/>
    </source>
</evidence>
<accession>A0A4Y9ZMP2</accession>
<feature type="transmembrane region" description="Helical" evidence="2">
    <location>
        <begin position="59"/>
        <end position="78"/>
    </location>
</feature>
<feature type="transmembrane region" description="Helical" evidence="2">
    <location>
        <begin position="107"/>
        <end position="129"/>
    </location>
</feature>
<protein>
    <submittedName>
        <fullName evidence="3">Uncharacterized protein</fullName>
    </submittedName>
</protein>
<keyword evidence="2" id="KW-0812">Transmembrane</keyword>
<feature type="region of interest" description="Disordered" evidence="1">
    <location>
        <begin position="257"/>
        <end position="289"/>
    </location>
</feature>
<reference evidence="3 4" key="1">
    <citation type="submission" date="2019-02" db="EMBL/GenBank/DDBJ databases">
        <title>Genome sequencing of the rare red list fungi Hericium alpestre (H. flagellum).</title>
        <authorList>
            <person name="Buettner E."/>
            <person name="Kellner H."/>
        </authorList>
    </citation>
    <scope>NUCLEOTIDE SEQUENCE [LARGE SCALE GENOMIC DNA]</scope>
    <source>
        <strain evidence="3 4">DSM 108284</strain>
    </source>
</reference>
<keyword evidence="2" id="KW-1133">Transmembrane helix</keyword>
<evidence type="ECO:0000256" key="1">
    <source>
        <dbReference type="SAM" id="MobiDB-lite"/>
    </source>
</evidence>
<sequence length="289" mass="31281">MEILQRETAISLAHSRLNINTEINCGAWLISTTLFGDLSLITASALLALRTIAVWNRKIYVVIPVVATWLAGSIVELYNGTRTSGAIAWDQTSRACSSTNDPTTGRWYATAAVTSDAIILPIMLVGLHIPFDADGKSRTDILAERDLGRVLDGCGDTFARLYVVGSQRYGRFLGFKSVPFSNSVVRRLGAMNLIYQPIAALIMVIAATRLHRNLSTFLTGPITYSTDQPDTGFHAAIPLTQASAPSSHVVVDFHAHAHAPRNDKGEDTASGVGMSPRDDKPVREDMDAV</sequence>
<dbReference type="Proteomes" id="UP000298061">
    <property type="component" value="Unassembled WGS sequence"/>
</dbReference>
<gene>
    <name evidence="3" type="ORF">EWM64_g8488</name>
</gene>
<feature type="compositionally biased region" description="Basic and acidic residues" evidence="1">
    <location>
        <begin position="257"/>
        <end position="267"/>
    </location>
</feature>
<proteinExistence type="predicted"/>
<keyword evidence="2" id="KW-0472">Membrane</keyword>